<dbReference type="PANTHER" id="PTHR43479">
    <property type="entry name" value="ACREF/ENVCD OPERON REPRESSOR-RELATED"/>
    <property type="match status" value="1"/>
</dbReference>
<dbReference type="PROSITE" id="PS50977">
    <property type="entry name" value="HTH_TETR_2"/>
    <property type="match status" value="1"/>
</dbReference>
<dbReference type="Gene3D" id="1.10.357.10">
    <property type="entry name" value="Tetracycline Repressor, domain 2"/>
    <property type="match status" value="1"/>
</dbReference>
<dbReference type="InterPro" id="IPR050624">
    <property type="entry name" value="HTH-type_Tx_Regulator"/>
</dbReference>
<dbReference type="GO" id="GO:0003677">
    <property type="term" value="F:DNA binding"/>
    <property type="evidence" value="ECO:0007669"/>
    <property type="project" value="UniProtKB-UniRule"/>
</dbReference>
<dbReference type="PANTHER" id="PTHR43479:SF11">
    <property type="entry name" value="ACREF_ENVCD OPERON REPRESSOR-RELATED"/>
    <property type="match status" value="1"/>
</dbReference>
<proteinExistence type="predicted"/>
<dbReference type="Pfam" id="PF00440">
    <property type="entry name" value="TetR_N"/>
    <property type="match status" value="1"/>
</dbReference>
<protein>
    <submittedName>
        <fullName evidence="2">TetR family transcriptional regulator</fullName>
    </submittedName>
</protein>
<sequence>MGGPNKKEAIAALHRQTILDAAEQVFYEKGFYATTIEDLSKASSYSRRTIYTYFENKEDILYNIVLKGLTSLNQDLTDVLNIEGDFLTKYYAICKAMTTYYQTYPYSFDSVNTMKNSDINLSEIPPTLMQIFASGTETNQLLENFLKQGQEDGIIQKNVNPQQAVYILWANLSSLITLTHNKGEFISSELNITVEQFLQNGFTQIINSILEVRL</sequence>
<evidence type="ECO:0000256" key="1">
    <source>
        <dbReference type="ARBA" id="ARBA00023125"/>
    </source>
</evidence>
<organism evidence="2 3">
    <name type="scientific">Turicibacter sanguinis</name>
    <dbReference type="NCBI Taxonomy" id="154288"/>
    <lineage>
        <taxon>Bacteria</taxon>
        <taxon>Bacillati</taxon>
        <taxon>Bacillota</taxon>
        <taxon>Erysipelotrichia</taxon>
        <taxon>Erysipelotrichales</taxon>
        <taxon>Turicibacteraceae</taxon>
        <taxon>Turicibacter</taxon>
    </lineage>
</organism>
<dbReference type="InterPro" id="IPR036271">
    <property type="entry name" value="Tet_transcr_reg_TetR-rel_C_sf"/>
</dbReference>
<dbReference type="InterPro" id="IPR001647">
    <property type="entry name" value="HTH_TetR"/>
</dbReference>
<dbReference type="SUPFAM" id="SSF46689">
    <property type="entry name" value="Homeodomain-like"/>
    <property type="match status" value="1"/>
</dbReference>
<evidence type="ECO:0000313" key="3">
    <source>
        <dbReference type="Proteomes" id="UP000487649"/>
    </source>
</evidence>
<accession>A0A173TCA5</accession>
<dbReference type="EMBL" id="WMQE01000003">
    <property type="protein sequence ID" value="MTK20208.1"/>
    <property type="molecule type" value="Genomic_DNA"/>
</dbReference>
<dbReference type="SUPFAM" id="SSF48498">
    <property type="entry name" value="Tetracyclin repressor-like, C-terminal domain"/>
    <property type="match status" value="1"/>
</dbReference>
<dbReference type="PRINTS" id="PR00455">
    <property type="entry name" value="HTHTETR"/>
</dbReference>
<dbReference type="OrthoDB" id="494991at2"/>
<evidence type="ECO:0000313" key="2">
    <source>
        <dbReference type="EMBL" id="MTK20208.1"/>
    </source>
</evidence>
<dbReference type="Proteomes" id="UP000487649">
    <property type="component" value="Unassembled WGS sequence"/>
</dbReference>
<dbReference type="RefSeq" id="WP_006784471.1">
    <property type="nucleotide sequence ID" value="NZ_CABJBH010000002.1"/>
</dbReference>
<keyword evidence="1" id="KW-0238">DNA-binding</keyword>
<dbReference type="AlphaFoldDB" id="A0A173TCA5"/>
<comment type="caution">
    <text evidence="2">The sequence shown here is derived from an EMBL/GenBank/DDBJ whole genome shotgun (WGS) entry which is preliminary data.</text>
</comment>
<name>A0A173TCA5_9FIRM</name>
<dbReference type="GeneID" id="60058383"/>
<gene>
    <name evidence="2" type="ORF">GMA92_01990</name>
</gene>
<dbReference type="InterPro" id="IPR009057">
    <property type="entry name" value="Homeodomain-like_sf"/>
</dbReference>
<reference evidence="2 3" key="1">
    <citation type="journal article" date="2019" name="Nat. Med.">
        <title>A library of human gut bacterial isolates paired with longitudinal multiomics data enables mechanistic microbiome research.</title>
        <authorList>
            <person name="Poyet M."/>
            <person name="Groussin M."/>
            <person name="Gibbons S.M."/>
            <person name="Avila-Pacheco J."/>
            <person name="Jiang X."/>
            <person name="Kearney S.M."/>
            <person name="Perrotta A.R."/>
            <person name="Berdy B."/>
            <person name="Zhao S."/>
            <person name="Lieberman T.D."/>
            <person name="Swanson P.K."/>
            <person name="Smith M."/>
            <person name="Roesemann S."/>
            <person name="Alexander J.E."/>
            <person name="Rich S.A."/>
            <person name="Livny J."/>
            <person name="Vlamakis H."/>
            <person name="Clish C."/>
            <person name="Bullock K."/>
            <person name="Deik A."/>
            <person name="Scott J."/>
            <person name="Pierce K.A."/>
            <person name="Xavier R.J."/>
            <person name="Alm E.J."/>
        </authorList>
    </citation>
    <scope>NUCLEOTIDE SEQUENCE [LARGE SCALE GENOMIC DNA]</scope>
    <source>
        <strain evidence="2 3">BIOML-A198</strain>
    </source>
</reference>